<dbReference type="CDD" id="cd22191">
    <property type="entry name" value="DPBB_RlpA_EXP_N-like"/>
    <property type="match status" value="1"/>
</dbReference>
<keyword evidence="1 2" id="KW-0732">Signal</keyword>
<sequence>MYFPLLSIVLTVFTTSFLALAAPTIPAEPVPAVAPPAGVRLYKATAGYNATRGISYENVHRQLIRRNLQARQAHTGDATYYYAGLGACGGTNGDWEHIVALNQVQWDNGANCYRGITIQAYGKQINAAIVDLCPSCGYGALDLTPALFQGFTNLDVGRFSVTWWYR</sequence>
<gene>
    <name evidence="3" type="ORF">RSOLAG22IIIB_10795</name>
</gene>
<organism evidence="3 4">
    <name type="scientific">Rhizoctonia solani</name>
    <dbReference type="NCBI Taxonomy" id="456999"/>
    <lineage>
        <taxon>Eukaryota</taxon>
        <taxon>Fungi</taxon>
        <taxon>Dikarya</taxon>
        <taxon>Basidiomycota</taxon>
        <taxon>Agaricomycotina</taxon>
        <taxon>Agaricomycetes</taxon>
        <taxon>Cantharellales</taxon>
        <taxon>Ceratobasidiaceae</taxon>
        <taxon>Rhizoctonia</taxon>
    </lineage>
</organism>
<evidence type="ECO:0000256" key="2">
    <source>
        <dbReference type="SAM" id="SignalP"/>
    </source>
</evidence>
<dbReference type="Gene3D" id="2.40.40.10">
    <property type="entry name" value="RlpA-like domain"/>
    <property type="match status" value="1"/>
</dbReference>
<evidence type="ECO:0008006" key="5">
    <source>
        <dbReference type="Google" id="ProtNLM"/>
    </source>
</evidence>
<protein>
    <recommendedName>
        <fullName evidence="5">RlpA-like protein double-psi beta-barrel domain-containing protein</fullName>
    </recommendedName>
</protein>
<keyword evidence="4" id="KW-1185">Reference proteome</keyword>
<feature type="chain" id="PRO_5005502747" description="RlpA-like protein double-psi beta-barrel domain-containing protein" evidence="2">
    <location>
        <begin position="22"/>
        <end position="166"/>
    </location>
</feature>
<dbReference type="Proteomes" id="UP000044841">
    <property type="component" value="Unassembled WGS sequence"/>
</dbReference>
<dbReference type="InterPro" id="IPR036908">
    <property type="entry name" value="RlpA-like_sf"/>
</dbReference>
<dbReference type="PANTHER" id="PTHR31836:SF28">
    <property type="entry name" value="SRCR DOMAIN-CONTAINING PROTEIN-RELATED"/>
    <property type="match status" value="1"/>
</dbReference>
<dbReference type="SUPFAM" id="SSF50685">
    <property type="entry name" value="Barwin-like endoglucanases"/>
    <property type="match status" value="1"/>
</dbReference>
<dbReference type="PANTHER" id="PTHR31836">
    <property type="match status" value="1"/>
</dbReference>
<name>A0A0K6G4L6_9AGAM</name>
<accession>A0A0K6G4L6</accession>
<dbReference type="InterPro" id="IPR051477">
    <property type="entry name" value="Expansin_CellWall"/>
</dbReference>
<reference evidence="3 4" key="1">
    <citation type="submission" date="2015-07" db="EMBL/GenBank/DDBJ databases">
        <authorList>
            <person name="Noorani M."/>
        </authorList>
    </citation>
    <scope>NUCLEOTIDE SEQUENCE [LARGE SCALE GENOMIC DNA]</scope>
    <source>
        <strain evidence="3">BBA 69670</strain>
    </source>
</reference>
<evidence type="ECO:0000256" key="1">
    <source>
        <dbReference type="ARBA" id="ARBA00022729"/>
    </source>
</evidence>
<feature type="signal peptide" evidence="2">
    <location>
        <begin position="1"/>
        <end position="21"/>
    </location>
</feature>
<dbReference type="EMBL" id="CYGV01001382">
    <property type="protein sequence ID" value="CUA73445.1"/>
    <property type="molecule type" value="Genomic_DNA"/>
</dbReference>
<evidence type="ECO:0000313" key="3">
    <source>
        <dbReference type="EMBL" id="CUA73445.1"/>
    </source>
</evidence>
<evidence type="ECO:0000313" key="4">
    <source>
        <dbReference type="Proteomes" id="UP000044841"/>
    </source>
</evidence>
<dbReference type="AlphaFoldDB" id="A0A0K6G4L6"/>
<proteinExistence type="predicted"/>